<sequence length="83" mass="9720">MECTGEVLEGHKCEARVVDQWRMTWLFRVAGILLQSWRAKPAQQLGNIAFNDVICPTREILHRGRGIRNYNYWGCWGNLMEIL</sequence>
<proteinExistence type="predicted"/>
<keyword evidence="2" id="KW-1185">Reference proteome</keyword>
<organism evidence="1 2">
    <name type="scientific">Caerostris extrusa</name>
    <name type="common">Bark spider</name>
    <name type="synonym">Caerostris bankana</name>
    <dbReference type="NCBI Taxonomy" id="172846"/>
    <lineage>
        <taxon>Eukaryota</taxon>
        <taxon>Metazoa</taxon>
        <taxon>Ecdysozoa</taxon>
        <taxon>Arthropoda</taxon>
        <taxon>Chelicerata</taxon>
        <taxon>Arachnida</taxon>
        <taxon>Araneae</taxon>
        <taxon>Araneomorphae</taxon>
        <taxon>Entelegynae</taxon>
        <taxon>Araneoidea</taxon>
        <taxon>Araneidae</taxon>
        <taxon>Caerostris</taxon>
    </lineage>
</organism>
<accession>A0AAV4XZY7</accession>
<protein>
    <submittedName>
        <fullName evidence="1">Uncharacterized protein</fullName>
    </submittedName>
</protein>
<dbReference type="EMBL" id="BPLR01001198">
    <property type="protein sequence ID" value="GIZ00733.1"/>
    <property type="molecule type" value="Genomic_DNA"/>
</dbReference>
<gene>
    <name evidence="1" type="ORF">CEXT_555211</name>
</gene>
<evidence type="ECO:0000313" key="1">
    <source>
        <dbReference type="EMBL" id="GIZ00733.1"/>
    </source>
</evidence>
<dbReference type="AlphaFoldDB" id="A0AAV4XZY7"/>
<reference evidence="1 2" key="1">
    <citation type="submission" date="2021-06" db="EMBL/GenBank/DDBJ databases">
        <title>Caerostris extrusa draft genome.</title>
        <authorList>
            <person name="Kono N."/>
            <person name="Arakawa K."/>
        </authorList>
    </citation>
    <scope>NUCLEOTIDE SEQUENCE [LARGE SCALE GENOMIC DNA]</scope>
</reference>
<dbReference type="Proteomes" id="UP001054945">
    <property type="component" value="Unassembled WGS sequence"/>
</dbReference>
<name>A0AAV4XZY7_CAEEX</name>
<comment type="caution">
    <text evidence="1">The sequence shown here is derived from an EMBL/GenBank/DDBJ whole genome shotgun (WGS) entry which is preliminary data.</text>
</comment>
<evidence type="ECO:0000313" key="2">
    <source>
        <dbReference type="Proteomes" id="UP001054945"/>
    </source>
</evidence>